<protein>
    <submittedName>
        <fullName evidence="2">DUF1120 domain-containing protein</fullName>
    </submittedName>
</protein>
<dbReference type="EMBL" id="JACMYG010000007">
    <property type="protein sequence ID" value="MBC2689945.1"/>
    <property type="molecule type" value="Genomic_DNA"/>
</dbReference>
<feature type="signal peptide" evidence="1">
    <location>
        <begin position="1"/>
        <end position="22"/>
    </location>
</feature>
<gene>
    <name evidence="2" type="ORF">H7995_09060</name>
</gene>
<sequence length="210" mass="22033">MIKQLTILATALLLGATTSVFAASSTDLTITGTITPAACTPTLENGGVVDYRRISAKDLNATTNTQLDEQTLELTVSCGTAATQFAIQPIDNRSDSQGPMPEHFGLGIINGSEKLGFYTLTLTNLNADVPSRLIQSADGGNTWSNIVDNTAILRESLIAVGSLTPPFSPSDITSATMDITVKPSINPTDGLTLTDEVQLDGSATLQIVYL</sequence>
<keyword evidence="1" id="KW-0732">Signal</keyword>
<comment type="caution">
    <text evidence="2">The sequence shown here is derived from an EMBL/GenBank/DDBJ whole genome shotgun (WGS) entry which is preliminary data.</text>
</comment>
<evidence type="ECO:0000313" key="3">
    <source>
        <dbReference type="Proteomes" id="UP000526003"/>
    </source>
</evidence>
<dbReference type="AlphaFoldDB" id="A0A7X1GDA7"/>
<dbReference type="InterPro" id="IPR010546">
    <property type="entry name" value="DUF1120"/>
</dbReference>
<name>A0A7X1GDA7_9PSED</name>
<dbReference type="Proteomes" id="UP000526003">
    <property type="component" value="Unassembled WGS sequence"/>
</dbReference>
<dbReference type="RefSeq" id="WP_166588655.1">
    <property type="nucleotide sequence ID" value="NZ_CP090311.1"/>
</dbReference>
<reference evidence="2 3" key="1">
    <citation type="submission" date="2020-08" db="EMBL/GenBank/DDBJ databases">
        <title>Pseudomonas sp. nov.</title>
        <authorList>
            <person name="Gieschler S."/>
            <person name="Fiedler G."/>
            <person name="Brinks E."/>
            <person name="Boehnlein C."/>
            <person name="Franz C.M.A.P."/>
            <person name="Kabisch J."/>
        </authorList>
    </citation>
    <scope>NUCLEOTIDE SEQUENCE [LARGE SCALE GENOMIC DNA]</scope>
    <source>
        <strain evidence="2 3">MBT-1</strain>
    </source>
</reference>
<organism evidence="2 3">
    <name type="scientific">Pseudomonas kielensis</name>
    <dbReference type="NCBI Taxonomy" id="2762577"/>
    <lineage>
        <taxon>Bacteria</taxon>
        <taxon>Pseudomonadati</taxon>
        <taxon>Pseudomonadota</taxon>
        <taxon>Gammaproteobacteria</taxon>
        <taxon>Pseudomonadales</taxon>
        <taxon>Pseudomonadaceae</taxon>
        <taxon>Pseudomonas</taxon>
    </lineage>
</organism>
<evidence type="ECO:0000313" key="2">
    <source>
        <dbReference type="EMBL" id="MBC2689945.1"/>
    </source>
</evidence>
<dbReference type="Pfam" id="PF06551">
    <property type="entry name" value="DUF1120"/>
    <property type="match status" value="1"/>
</dbReference>
<proteinExistence type="predicted"/>
<accession>A0A7X1GDA7</accession>
<keyword evidence="3" id="KW-1185">Reference proteome</keyword>
<feature type="chain" id="PRO_5030931384" evidence="1">
    <location>
        <begin position="23"/>
        <end position="210"/>
    </location>
</feature>
<evidence type="ECO:0000256" key="1">
    <source>
        <dbReference type="SAM" id="SignalP"/>
    </source>
</evidence>